<dbReference type="AlphaFoldDB" id="D2VA29"/>
<dbReference type="RefSeq" id="XP_002678979.1">
    <property type="nucleotide sequence ID" value="XM_002678933.1"/>
</dbReference>
<reference evidence="5 6" key="1">
    <citation type="journal article" date="2010" name="Cell">
        <title>The genome of Naegleria gruberi illuminates early eukaryotic versatility.</title>
        <authorList>
            <person name="Fritz-Laylin L.K."/>
            <person name="Prochnik S.E."/>
            <person name="Ginger M.L."/>
            <person name="Dacks J.B."/>
            <person name="Carpenter M.L."/>
            <person name="Field M.C."/>
            <person name="Kuo A."/>
            <person name="Paredez A."/>
            <person name="Chapman J."/>
            <person name="Pham J."/>
            <person name="Shu S."/>
            <person name="Neupane R."/>
            <person name="Cipriano M."/>
            <person name="Mancuso J."/>
            <person name="Tu H."/>
            <person name="Salamov A."/>
            <person name="Lindquist E."/>
            <person name="Shapiro H."/>
            <person name="Lucas S."/>
            <person name="Grigoriev I.V."/>
            <person name="Cande W.Z."/>
            <person name="Fulton C."/>
            <person name="Rokhsar D.S."/>
            <person name="Dawson S.C."/>
        </authorList>
    </citation>
    <scope>NUCLEOTIDE SEQUENCE [LARGE SCALE GENOMIC DNA]</scope>
    <source>
        <strain evidence="5 6">NEG-M</strain>
    </source>
</reference>
<organism evidence="6">
    <name type="scientific">Naegleria gruberi</name>
    <name type="common">Amoeba</name>
    <dbReference type="NCBI Taxonomy" id="5762"/>
    <lineage>
        <taxon>Eukaryota</taxon>
        <taxon>Discoba</taxon>
        <taxon>Heterolobosea</taxon>
        <taxon>Tetramitia</taxon>
        <taxon>Eutetramitia</taxon>
        <taxon>Vahlkampfiidae</taxon>
        <taxon>Naegleria</taxon>
    </lineage>
</organism>
<dbReference type="InterPro" id="IPR038132">
    <property type="entry name" value="Vps16_C_sf"/>
</dbReference>
<dbReference type="eggNOG" id="KOG2280">
    <property type="taxonomic scope" value="Eukaryota"/>
</dbReference>
<dbReference type="PIRSF" id="PIRSF007949">
    <property type="entry name" value="VPS16"/>
    <property type="match status" value="1"/>
</dbReference>
<dbReference type="FunCoup" id="D2VA29">
    <property type="interactions" value="684"/>
</dbReference>
<evidence type="ECO:0000313" key="6">
    <source>
        <dbReference type="Proteomes" id="UP000006671"/>
    </source>
</evidence>
<dbReference type="InterPro" id="IPR036322">
    <property type="entry name" value="WD40_repeat_dom_sf"/>
</dbReference>
<dbReference type="Gene3D" id="1.10.150.780">
    <property type="entry name" value="Vps16, C-terminal region"/>
    <property type="match status" value="1"/>
</dbReference>
<protein>
    <submittedName>
        <fullName evidence="5">Predicted protein</fullName>
    </submittedName>
</protein>
<sequence>MSVSAEWVQLGKGKKGVPVYYRKKEIYTMEWGDDNINLSECLIAAANFGGPIALTRDPKKLLRFRGTDSKQYVHVFSSSGKRISKFEWNTQLNKSLLYMGWTQEESLICVTDEAHVFIFDIFGKQLQQFPFPEEVKSAGILKVKHWETGIAILTRDFNVWVISDLEFIDCQQLASLDVPLEFNDEKEIGMCILQPNIATSGDLEVIISVPQARTVYVVTSEECNNLGLDNGPFPKICASPSGEALATFNESGSLWVVKSDFTENHAEFDTRSSSTPSQVAWCGEDSVCLYWEPEQVNNREGNVSLLLMIGPNGDYSTFTYDSPIHLVTEIDGVRVITNDSCEFLQRVPEANFDIFKIGSLTPSAMLYDAYIEFEKKNASSINNIRSIKNSLRGAVNACLEAAANEFDTSLQKSLLRAASYGKSFCDEFEHSEFVNTCKILRVMNAVRDSNIGIPITLDQYKRLTPKVLIDRLVNRMQHLVAYRICTYLKIKPNNVLVHWACSKVLSNEDDHVILDSIDKKLSECEGVPFSTVASTAYSVGKKNLAIQLLEREERASEQVPLLLNMNETKNALRKAIISGETDLVYLVLLHMKKNMEVSSFFSVINEKGFRVARNLLVTYCKERDIDFLKIFFHALDKQEEAAAMNVFESFSFEGEPAAHKKLLLQAKELYNKKKDYQLDSKLCEEQVKLLQMQREFDNALGRQLFTGLSVSETIYQCLLNGNKQAKKVKKEFQVSDKKFWWLKIAAFSKLGKWNKMEKFSKKKSPIGYRPFVEACLQQKNTVEAHKYIPKVTDPWEKIELYVELLSFKEAIETAFAHKNTDMLRWIRTKTNHSQTKLTIDDLLSKL</sequence>
<feature type="domain" description="Vps16 N-terminal" evidence="4">
    <location>
        <begin position="15"/>
        <end position="434"/>
    </location>
</feature>
<name>D2VA29_NAEGR</name>
<dbReference type="KEGG" id="ngr:NAEGRDRAFT_65718"/>
<gene>
    <name evidence="5" type="ORF">NAEGRDRAFT_65718</name>
</gene>
<dbReference type="GO" id="GO:0005768">
    <property type="term" value="C:endosome"/>
    <property type="evidence" value="ECO:0007669"/>
    <property type="project" value="TreeGrafter"/>
</dbReference>
<dbReference type="InterPro" id="IPR016534">
    <property type="entry name" value="VPS16"/>
</dbReference>
<dbReference type="EMBL" id="GG738859">
    <property type="protein sequence ID" value="EFC46235.1"/>
    <property type="molecule type" value="Genomic_DNA"/>
</dbReference>
<evidence type="ECO:0000259" key="4">
    <source>
        <dbReference type="Pfam" id="PF04841"/>
    </source>
</evidence>
<dbReference type="GO" id="GO:0030897">
    <property type="term" value="C:HOPS complex"/>
    <property type="evidence" value="ECO:0007669"/>
    <property type="project" value="TreeGrafter"/>
</dbReference>
<feature type="domain" description="Vps16 C-terminal" evidence="3">
    <location>
        <begin position="528"/>
        <end position="835"/>
    </location>
</feature>
<dbReference type="PANTHER" id="PTHR12811:SF0">
    <property type="entry name" value="VACUOLAR PROTEIN SORTING-ASSOCIATED PROTEIN 16 HOMOLOG"/>
    <property type="match status" value="1"/>
</dbReference>
<accession>D2VA29</accession>
<comment type="similarity">
    <text evidence="1 2">Belongs to the VPS16 family.</text>
</comment>
<dbReference type="PANTHER" id="PTHR12811">
    <property type="entry name" value="VACUOLAR PROTEIN SORTING VPS16"/>
    <property type="match status" value="1"/>
</dbReference>
<dbReference type="GeneID" id="8851406"/>
<dbReference type="VEuPathDB" id="AmoebaDB:NAEGRDRAFT_65718"/>
<evidence type="ECO:0000256" key="1">
    <source>
        <dbReference type="ARBA" id="ARBA00009250"/>
    </source>
</evidence>
<dbReference type="SUPFAM" id="SSF50978">
    <property type="entry name" value="WD40 repeat-like"/>
    <property type="match status" value="1"/>
</dbReference>
<evidence type="ECO:0000256" key="2">
    <source>
        <dbReference type="PIRNR" id="PIRNR007949"/>
    </source>
</evidence>
<keyword evidence="6" id="KW-1185">Reference proteome</keyword>
<dbReference type="InterPro" id="IPR006925">
    <property type="entry name" value="Vps16_C"/>
</dbReference>
<dbReference type="Proteomes" id="UP000006671">
    <property type="component" value="Unassembled WGS sequence"/>
</dbReference>
<dbReference type="GO" id="GO:0003779">
    <property type="term" value="F:actin binding"/>
    <property type="evidence" value="ECO:0007669"/>
    <property type="project" value="TreeGrafter"/>
</dbReference>
<dbReference type="InterPro" id="IPR006926">
    <property type="entry name" value="Vps16_N"/>
</dbReference>
<dbReference type="OrthoDB" id="1792at2759"/>
<dbReference type="GO" id="GO:0016197">
    <property type="term" value="P:endosomal transport"/>
    <property type="evidence" value="ECO:0007669"/>
    <property type="project" value="TreeGrafter"/>
</dbReference>
<dbReference type="Pfam" id="PF04840">
    <property type="entry name" value="Vps16_C"/>
    <property type="match status" value="1"/>
</dbReference>
<dbReference type="OMA" id="RIPACLC"/>
<dbReference type="STRING" id="5762.D2VA29"/>
<dbReference type="GO" id="GO:0006886">
    <property type="term" value="P:intracellular protein transport"/>
    <property type="evidence" value="ECO:0007669"/>
    <property type="project" value="InterPro"/>
</dbReference>
<dbReference type="Pfam" id="PF04841">
    <property type="entry name" value="Vps16_N"/>
    <property type="match status" value="1"/>
</dbReference>
<dbReference type="InParanoid" id="D2VA29"/>
<dbReference type="GO" id="GO:0005765">
    <property type="term" value="C:lysosomal membrane"/>
    <property type="evidence" value="ECO:0007669"/>
    <property type="project" value="TreeGrafter"/>
</dbReference>
<evidence type="ECO:0000313" key="5">
    <source>
        <dbReference type="EMBL" id="EFC46235.1"/>
    </source>
</evidence>
<proteinExistence type="inferred from homology"/>
<evidence type="ECO:0000259" key="3">
    <source>
        <dbReference type="Pfam" id="PF04840"/>
    </source>
</evidence>
<dbReference type="GO" id="GO:0042144">
    <property type="term" value="P:vacuole fusion, non-autophagic"/>
    <property type="evidence" value="ECO:0007669"/>
    <property type="project" value="TreeGrafter"/>
</dbReference>